<evidence type="ECO:0000259" key="2">
    <source>
        <dbReference type="Pfam" id="PF11954"/>
    </source>
</evidence>
<reference evidence="4" key="1">
    <citation type="submission" date="2014-12" db="EMBL/GenBank/DDBJ databases">
        <title>Genome sequence of Clostridium beijerinckii strain 59B.</title>
        <authorList>
            <person name="Little G.T."/>
            <person name="Minton N.P."/>
        </authorList>
    </citation>
    <scope>NUCLEOTIDE SEQUENCE [LARGE SCALE GENOMIC DNA]</scope>
    <source>
        <strain evidence="4">59B</strain>
    </source>
</reference>
<accession>A0A0B5QUX1</accession>
<sequence>MNDILSNNSQDLNDFLSEYMNKWKIPGIAVGIIKDDEIIYCNELGLRDVNKNLNVTKDTLFAIGSASKSFTSLSIGILVDEGKLDLDTPIKKYMPSFEMQNKYAEEHLTLRDMLCHRSGLPRHDILWYTNPSLSRKELVDKIKYLEFSKDFRETWQYNNLMYATAGYLVELVTGMTWEKFVKSRILEPLGMNNTNFSVDALKESSDYSKPYAQKGEEINQIDFRKLDSVAPAGSMNSSLTDMLKWLNLHLNKGKINGQQIISEKTISELHSPQLPCELIPLKFDELQFSSYALGWFVEAYRGRKHVNHGGNIDGFCSYTSFLPDENIGVVILTNLNNPVCALPIAYHIYDKLLGYDHSDFCEKLQDEAEKMMKAMEAATKPTIDSKNDNSTPSHSLEEYTGIYENTAYGSLKIEVKDNSLKLIYNNIDYTLNHKCYDIFTMTIMEYYLVDVTFNYDSTGNIKSVSIPFEETVKEILFMKCK</sequence>
<dbReference type="AlphaFoldDB" id="A0A0B5QUX1"/>
<dbReference type="InterPro" id="IPR001466">
    <property type="entry name" value="Beta-lactam-related"/>
</dbReference>
<evidence type="ECO:0000313" key="3">
    <source>
        <dbReference type="EMBL" id="AJH00719.1"/>
    </source>
</evidence>
<dbReference type="InterPro" id="IPR050491">
    <property type="entry name" value="AmpC-like"/>
</dbReference>
<dbReference type="Pfam" id="PF00144">
    <property type="entry name" value="Beta-lactamase"/>
    <property type="match status" value="1"/>
</dbReference>
<dbReference type="OrthoDB" id="9797709at2"/>
<dbReference type="SUPFAM" id="SSF56601">
    <property type="entry name" value="beta-lactamase/transpeptidase-like"/>
    <property type="match status" value="1"/>
</dbReference>
<feature type="domain" description="Peptidase S12 Pab87-related C-terminal" evidence="2">
    <location>
        <begin position="387"/>
        <end position="477"/>
    </location>
</feature>
<dbReference type="InterPro" id="IPR021860">
    <property type="entry name" value="Peptidase_S12_Pab87-rel_C"/>
</dbReference>
<gene>
    <name evidence="3" type="ORF">LF65_04177</name>
</gene>
<dbReference type="InterPro" id="IPR012338">
    <property type="entry name" value="Beta-lactam/transpept-like"/>
</dbReference>
<proteinExistence type="predicted"/>
<dbReference type="Gene3D" id="2.40.128.600">
    <property type="match status" value="1"/>
</dbReference>
<dbReference type="KEGG" id="cbei:LF65_04177"/>
<evidence type="ECO:0000259" key="1">
    <source>
        <dbReference type="Pfam" id="PF00144"/>
    </source>
</evidence>
<dbReference type="Gene3D" id="3.40.710.10">
    <property type="entry name" value="DD-peptidase/beta-lactamase superfamily"/>
    <property type="match status" value="1"/>
</dbReference>
<dbReference type="RefSeq" id="WP_041898648.1">
    <property type="nucleotide sequence ID" value="NZ_CP010086.2"/>
</dbReference>
<dbReference type="PANTHER" id="PTHR46825:SF15">
    <property type="entry name" value="BETA-LACTAMASE-RELATED DOMAIN-CONTAINING PROTEIN"/>
    <property type="match status" value="1"/>
</dbReference>
<organism evidence="3 4">
    <name type="scientific">Clostridium beijerinckii</name>
    <name type="common">Clostridium MP</name>
    <dbReference type="NCBI Taxonomy" id="1520"/>
    <lineage>
        <taxon>Bacteria</taxon>
        <taxon>Bacillati</taxon>
        <taxon>Bacillota</taxon>
        <taxon>Clostridia</taxon>
        <taxon>Eubacteriales</taxon>
        <taxon>Clostridiaceae</taxon>
        <taxon>Clostridium</taxon>
    </lineage>
</organism>
<dbReference type="GO" id="GO:0016787">
    <property type="term" value="F:hydrolase activity"/>
    <property type="evidence" value="ECO:0007669"/>
    <property type="project" value="UniProtKB-KW"/>
</dbReference>
<feature type="domain" description="Beta-lactamase-related" evidence="1">
    <location>
        <begin position="13"/>
        <end position="338"/>
    </location>
</feature>
<evidence type="ECO:0000313" key="4">
    <source>
        <dbReference type="Proteomes" id="UP000031866"/>
    </source>
</evidence>
<dbReference type="EMBL" id="CP010086">
    <property type="protein sequence ID" value="AJH00719.1"/>
    <property type="molecule type" value="Genomic_DNA"/>
</dbReference>
<keyword evidence="3" id="KW-0378">Hydrolase</keyword>
<dbReference type="Pfam" id="PF11954">
    <property type="entry name" value="DUF3471"/>
    <property type="match status" value="1"/>
</dbReference>
<name>A0A0B5QUX1_CLOBE</name>
<dbReference type="PANTHER" id="PTHR46825">
    <property type="entry name" value="D-ALANYL-D-ALANINE-CARBOXYPEPTIDASE/ENDOPEPTIDASE AMPH"/>
    <property type="match status" value="1"/>
</dbReference>
<dbReference type="STRING" id="1520.LF65_04177"/>
<dbReference type="Proteomes" id="UP000031866">
    <property type="component" value="Chromosome"/>
</dbReference>
<protein>
    <submittedName>
        <fullName evidence="3">Serine hydrolase</fullName>
    </submittedName>
</protein>